<dbReference type="STRING" id="1116472.MGMO_40c00060"/>
<name>V5C8E5_9GAMM</name>
<dbReference type="OrthoDB" id="5429547at2"/>
<dbReference type="InterPro" id="IPR038763">
    <property type="entry name" value="DHH_sf"/>
</dbReference>
<dbReference type="eggNOG" id="COG0608">
    <property type="taxonomic scope" value="Bacteria"/>
</dbReference>
<dbReference type="SUPFAM" id="SSF64182">
    <property type="entry name" value="DHH phosphoesterases"/>
    <property type="match status" value="1"/>
</dbReference>
<dbReference type="AlphaFoldDB" id="V5C8E5"/>
<proteinExistence type="predicted"/>
<dbReference type="Proteomes" id="UP000017842">
    <property type="component" value="Unassembled WGS sequence"/>
</dbReference>
<evidence type="ECO:0000313" key="2">
    <source>
        <dbReference type="Proteomes" id="UP000017842"/>
    </source>
</evidence>
<dbReference type="GO" id="GO:0016740">
    <property type="term" value="F:transferase activity"/>
    <property type="evidence" value="ECO:0007669"/>
    <property type="project" value="UniProtKB-KW"/>
</dbReference>
<accession>V5C8E5</accession>
<dbReference type="PATRIC" id="fig|1116472.3.peg.1158"/>
<dbReference type="RefSeq" id="WP_023494003.1">
    <property type="nucleotide sequence ID" value="NZ_AYLO01000039.1"/>
</dbReference>
<protein>
    <submittedName>
        <fullName evidence="1">Acetyltransferase</fullName>
    </submittedName>
</protein>
<reference evidence="1 2" key="1">
    <citation type="journal article" date="2013" name="Genome Announc.">
        <title>Draft Genome Sequence of the Methanotrophic Gammaproteobacterium Methyloglobulus morosus DSM 22980 Strain KoM1.</title>
        <authorList>
            <person name="Poehlein A."/>
            <person name="Deutzmann J.S."/>
            <person name="Daniel R."/>
            <person name="Simeonova D.D."/>
        </authorList>
    </citation>
    <scope>NUCLEOTIDE SEQUENCE [LARGE SCALE GENOMIC DNA]</scope>
    <source>
        <strain evidence="1 2">KoM1</strain>
    </source>
</reference>
<keyword evidence="1" id="KW-0808">Transferase</keyword>
<keyword evidence="2" id="KW-1185">Reference proteome</keyword>
<comment type="caution">
    <text evidence="1">The sequence shown here is derived from an EMBL/GenBank/DDBJ whole genome shotgun (WGS) entry which is preliminary data.</text>
</comment>
<evidence type="ECO:0000313" key="1">
    <source>
        <dbReference type="EMBL" id="ESS72998.1"/>
    </source>
</evidence>
<sequence>MHFDVFNGDADGICALIQLRLAQPLAATLVTGIKRDNQLLDKVAVNPGDSLTVLDISFEKNSRRVAELLSTGASIFYVDHHRAGDIPSHPNLKVLIDTDNAICTSLLVNRHLNGQFPLWAVTAAFGDNLETSAENLASSLSLDGPKLEVLRNLGIYINYNSYGSSVEDLYFAPAALYQEMIPYLSPFDFISDNRAVFEKLENGYRQDMANARSINPEYQSNAVAVFILPDAIWAQRVSGVYGNYLANLNPTLAHAVVSYNKNGGYLISLRAPLSNKVGADEFCSGFATGGGRKSAAGINHLPLDQLGTFIDKFNAFYSSKATQ</sequence>
<dbReference type="EMBL" id="AYLO01000039">
    <property type="protein sequence ID" value="ESS72998.1"/>
    <property type="molecule type" value="Genomic_DNA"/>
</dbReference>
<gene>
    <name evidence="1" type="ORF">MGMO_40c00060</name>
</gene>
<organism evidence="1 2">
    <name type="scientific">Methyloglobulus morosus KoM1</name>
    <dbReference type="NCBI Taxonomy" id="1116472"/>
    <lineage>
        <taxon>Bacteria</taxon>
        <taxon>Pseudomonadati</taxon>
        <taxon>Pseudomonadota</taxon>
        <taxon>Gammaproteobacteria</taxon>
        <taxon>Methylococcales</taxon>
        <taxon>Methylococcaceae</taxon>
        <taxon>Methyloglobulus</taxon>
    </lineage>
</organism>